<reference evidence="8" key="5">
    <citation type="submission" date="2018-04" db="UniProtKB">
        <authorList>
            <consortium name="EnsemblFungi"/>
        </authorList>
    </citation>
    <scope>IDENTIFICATION</scope>
    <source>
        <strain evidence="8">R3-111a-1</strain>
    </source>
</reference>
<evidence type="ECO:0000313" key="9">
    <source>
        <dbReference type="Proteomes" id="UP000006039"/>
    </source>
</evidence>
<reference evidence="8" key="4">
    <citation type="journal article" date="2015" name="G3 (Bethesda)">
        <title>Genome sequences of three phytopathogenic species of the Magnaporthaceae family of fungi.</title>
        <authorList>
            <person name="Okagaki L.H."/>
            <person name="Nunes C.C."/>
            <person name="Sailsbery J."/>
            <person name="Clay B."/>
            <person name="Brown D."/>
            <person name="John T."/>
            <person name="Oh Y."/>
            <person name="Young N."/>
            <person name="Fitzgerald M."/>
            <person name="Haas B.J."/>
            <person name="Zeng Q."/>
            <person name="Young S."/>
            <person name="Adiconis X."/>
            <person name="Fan L."/>
            <person name="Levin J.Z."/>
            <person name="Mitchell T.K."/>
            <person name="Okubara P.A."/>
            <person name="Farman M.L."/>
            <person name="Kohn L.M."/>
            <person name="Birren B."/>
            <person name="Ma L.-J."/>
            <person name="Dean R.A."/>
        </authorList>
    </citation>
    <scope>NUCLEOTIDE SEQUENCE</scope>
    <source>
        <strain evidence="8">R3-111a-1</strain>
    </source>
</reference>
<feature type="chain" id="PRO_5015095130" evidence="4">
    <location>
        <begin position="20"/>
        <end position="506"/>
    </location>
</feature>
<name>J3PAZ0_GAET3</name>
<comment type="similarity">
    <text evidence="1">Belongs to the peptidase S33 family.</text>
</comment>
<feature type="domain" description="AB hydrolase-1" evidence="5">
    <location>
        <begin position="97"/>
        <end position="287"/>
    </location>
</feature>
<proteinExistence type="inferred from homology"/>
<feature type="region of interest" description="Disordered" evidence="3">
    <location>
        <begin position="96"/>
        <end position="117"/>
    </location>
</feature>
<dbReference type="HOGENOM" id="CLU_013364_3_3_1"/>
<dbReference type="EnsemblFungi" id="EJT71406">
    <property type="protein sequence ID" value="EJT71406"/>
    <property type="gene ID" value="GGTG_10664"/>
</dbReference>
<dbReference type="OrthoDB" id="425534at2759"/>
<keyword evidence="9" id="KW-1185">Reference proteome</keyword>
<dbReference type="InterPro" id="IPR013595">
    <property type="entry name" value="Pept_S33_TAP-like_C"/>
</dbReference>
<dbReference type="EMBL" id="GL385400">
    <property type="protein sequence ID" value="EJT71406.1"/>
    <property type="molecule type" value="Genomic_DNA"/>
</dbReference>
<evidence type="ECO:0000256" key="1">
    <source>
        <dbReference type="ARBA" id="ARBA00010088"/>
    </source>
</evidence>
<accession>J3PAZ0</accession>
<sequence>MHSSRHWCAAAFFVSTVLGAAVPSPNIKSARDADAAFQNTASSLVWDRCPSRLNQTLLCSNISVPLDWNDPGGEKITLGFAKLPARDPSRRIGNLFISPGGPGNQASGSLSSTARRPGRLHPELLDRFDLIGLDPRGVGLSTPVRCDKDVYNKRVKYFVETQAEYDEMVAGNRALWESCLARTGRLVHFLDTVSAARDHEAVRLALGGGEKASFIGFSYGSQLYAQYAELYPDGFRAMLLDGALQHSQGEAANVLIEATAFEATLRQFFAWCAADKTCPLHGQDVEAAFHAAVARARDGGPVPAPGCDGVGCSTDVSEEELYLSIQGGLGHTSDWAAMAQGLMDTAKGDASIFSVVPRTGDVYSDSDAYAYRAVICQDWTTSRTLTDLRHKQRLGDAVTPLVRGHTQMYTLQAFCVGWGAAVTNPPRPFKYEGTTPILLTNAMYDPITGYAWAVGMAEELGGSATLLTRNGSGHTSLYLRDGDTPAAQTAYLVNLTMPAPGTIFST</sequence>
<dbReference type="GeneID" id="20351122"/>
<feature type="signal peptide" evidence="4">
    <location>
        <begin position="1"/>
        <end position="19"/>
    </location>
</feature>
<reference evidence="9" key="1">
    <citation type="submission" date="2010-07" db="EMBL/GenBank/DDBJ databases">
        <title>The genome sequence of Gaeumannomyces graminis var. tritici strain R3-111a-1.</title>
        <authorList>
            <consortium name="The Broad Institute Genome Sequencing Platform"/>
            <person name="Ma L.-J."/>
            <person name="Dead R."/>
            <person name="Young S."/>
            <person name="Zeng Q."/>
            <person name="Koehrsen M."/>
            <person name="Alvarado L."/>
            <person name="Berlin A."/>
            <person name="Chapman S.B."/>
            <person name="Chen Z."/>
            <person name="Freedman E."/>
            <person name="Gellesch M."/>
            <person name="Goldberg J."/>
            <person name="Griggs A."/>
            <person name="Gujja S."/>
            <person name="Heilman E.R."/>
            <person name="Heiman D."/>
            <person name="Hepburn T."/>
            <person name="Howarth C."/>
            <person name="Jen D."/>
            <person name="Larson L."/>
            <person name="Mehta T."/>
            <person name="Neiman D."/>
            <person name="Pearson M."/>
            <person name="Roberts A."/>
            <person name="Saif S."/>
            <person name="Shea T."/>
            <person name="Shenoy N."/>
            <person name="Sisk P."/>
            <person name="Stolte C."/>
            <person name="Sykes S."/>
            <person name="Walk T."/>
            <person name="White J."/>
            <person name="Yandava C."/>
            <person name="Haas B."/>
            <person name="Nusbaum C."/>
            <person name="Birren B."/>
        </authorList>
    </citation>
    <scope>NUCLEOTIDE SEQUENCE [LARGE SCALE GENOMIC DNA]</scope>
    <source>
        <strain evidence="9">R3-111a-1</strain>
    </source>
</reference>
<evidence type="ECO:0000313" key="7">
    <source>
        <dbReference type="EMBL" id="EJT71406.1"/>
    </source>
</evidence>
<dbReference type="Proteomes" id="UP000006039">
    <property type="component" value="Unassembled WGS sequence"/>
</dbReference>
<evidence type="ECO:0000313" key="8">
    <source>
        <dbReference type="EnsemblFungi" id="EJT71406"/>
    </source>
</evidence>
<dbReference type="Gene3D" id="3.40.50.1820">
    <property type="entry name" value="alpha/beta hydrolase"/>
    <property type="match status" value="1"/>
</dbReference>
<dbReference type="InterPro" id="IPR000073">
    <property type="entry name" value="AB_hydrolase_1"/>
</dbReference>
<dbReference type="Pfam" id="PF00561">
    <property type="entry name" value="Abhydrolase_1"/>
    <property type="match status" value="1"/>
</dbReference>
<dbReference type="PANTHER" id="PTHR43248">
    <property type="entry name" value="2-SUCCINYL-6-HYDROXY-2,4-CYCLOHEXADIENE-1-CARBOXYLATE SYNTHASE"/>
    <property type="match status" value="1"/>
</dbReference>
<dbReference type="eggNOG" id="ENOG502QXCY">
    <property type="taxonomic scope" value="Eukaryota"/>
</dbReference>
<dbReference type="STRING" id="644352.J3PAZ0"/>
<dbReference type="InterPro" id="IPR029058">
    <property type="entry name" value="AB_hydrolase_fold"/>
</dbReference>
<dbReference type="Pfam" id="PF08386">
    <property type="entry name" value="Abhydrolase_4"/>
    <property type="match status" value="1"/>
</dbReference>
<reference evidence="7" key="3">
    <citation type="submission" date="2010-09" db="EMBL/GenBank/DDBJ databases">
        <title>Annotation of Gaeumannomyces graminis var. tritici R3-111a-1.</title>
        <authorList>
            <consortium name="The Broad Institute Genome Sequencing Platform"/>
            <person name="Ma L.-J."/>
            <person name="Dead R."/>
            <person name="Young S.K."/>
            <person name="Zeng Q."/>
            <person name="Gargeya S."/>
            <person name="Fitzgerald M."/>
            <person name="Haas B."/>
            <person name="Abouelleil A."/>
            <person name="Alvarado L."/>
            <person name="Arachchi H.M."/>
            <person name="Berlin A."/>
            <person name="Brown A."/>
            <person name="Chapman S.B."/>
            <person name="Chen Z."/>
            <person name="Dunbar C."/>
            <person name="Freedman E."/>
            <person name="Gearin G."/>
            <person name="Gellesch M."/>
            <person name="Goldberg J."/>
            <person name="Griggs A."/>
            <person name="Gujja S."/>
            <person name="Heiman D."/>
            <person name="Howarth C."/>
            <person name="Larson L."/>
            <person name="Lui A."/>
            <person name="MacDonald P.J.P."/>
            <person name="Mehta T."/>
            <person name="Montmayeur A."/>
            <person name="Murphy C."/>
            <person name="Neiman D."/>
            <person name="Pearson M."/>
            <person name="Priest M."/>
            <person name="Roberts A."/>
            <person name="Saif S."/>
            <person name="Shea T."/>
            <person name="Shenoy N."/>
            <person name="Sisk P."/>
            <person name="Stolte C."/>
            <person name="Sykes S."/>
            <person name="Yandava C."/>
            <person name="Wortman J."/>
            <person name="Nusbaum C."/>
            <person name="Birren B."/>
        </authorList>
    </citation>
    <scope>NUCLEOTIDE SEQUENCE</scope>
    <source>
        <strain evidence="7">R3-111a-1</strain>
    </source>
</reference>
<reference evidence="7" key="2">
    <citation type="submission" date="2010-07" db="EMBL/GenBank/DDBJ databases">
        <authorList>
            <consortium name="The Broad Institute Genome Sequencing Platform"/>
            <consortium name="Broad Institute Genome Sequencing Center for Infectious Disease"/>
            <person name="Ma L.-J."/>
            <person name="Dead R."/>
            <person name="Young S."/>
            <person name="Zeng Q."/>
            <person name="Koehrsen M."/>
            <person name="Alvarado L."/>
            <person name="Berlin A."/>
            <person name="Chapman S.B."/>
            <person name="Chen Z."/>
            <person name="Freedman E."/>
            <person name="Gellesch M."/>
            <person name="Goldberg J."/>
            <person name="Griggs A."/>
            <person name="Gujja S."/>
            <person name="Heilman E.R."/>
            <person name="Heiman D."/>
            <person name="Hepburn T."/>
            <person name="Howarth C."/>
            <person name="Jen D."/>
            <person name="Larson L."/>
            <person name="Mehta T."/>
            <person name="Neiman D."/>
            <person name="Pearson M."/>
            <person name="Roberts A."/>
            <person name="Saif S."/>
            <person name="Shea T."/>
            <person name="Shenoy N."/>
            <person name="Sisk P."/>
            <person name="Stolte C."/>
            <person name="Sykes S."/>
            <person name="Walk T."/>
            <person name="White J."/>
            <person name="Yandava C."/>
            <person name="Haas B."/>
            <person name="Nusbaum C."/>
            <person name="Birren B."/>
        </authorList>
    </citation>
    <scope>NUCLEOTIDE SEQUENCE</scope>
    <source>
        <strain evidence="7">R3-111a-1</strain>
    </source>
</reference>
<gene>
    <name evidence="8" type="primary">20351122</name>
    <name evidence="7" type="ORF">GGTG_10664</name>
</gene>
<evidence type="ECO:0000256" key="3">
    <source>
        <dbReference type="SAM" id="MobiDB-lite"/>
    </source>
</evidence>
<dbReference type="SUPFAM" id="SSF53474">
    <property type="entry name" value="alpha/beta-Hydrolases"/>
    <property type="match status" value="1"/>
</dbReference>
<keyword evidence="2" id="KW-0378">Hydrolase</keyword>
<organism evidence="7">
    <name type="scientific">Gaeumannomyces tritici (strain R3-111a-1)</name>
    <name type="common">Wheat and barley take-all root rot fungus</name>
    <name type="synonym">Gaeumannomyces graminis var. tritici</name>
    <dbReference type="NCBI Taxonomy" id="644352"/>
    <lineage>
        <taxon>Eukaryota</taxon>
        <taxon>Fungi</taxon>
        <taxon>Dikarya</taxon>
        <taxon>Ascomycota</taxon>
        <taxon>Pezizomycotina</taxon>
        <taxon>Sordariomycetes</taxon>
        <taxon>Sordariomycetidae</taxon>
        <taxon>Magnaporthales</taxon>
        <taxon>Magnaporthaceae</taxon>
        <taxon>Gaeumannomyces</taxon>
    </lineage>
</organism>
<feature type="compositionally biased region" description="Polar residues" evidence="3">
    <location>
        <begin position="104"/>
        <end position="114"/>
    </location>
</feature>
<evidence type="ECO:0000256" key="4">
    <source>
        <dbReference type="SAM" id="SignalP"/>
    </source>
</evidence>
<evidence type="ECO:0000256" key="2">
    <source>
        <dbReference type="ARBA" id="ARBA00022801"/>
    </source>
</evidence>
<dbReference type="PANTHER" id="PTHR43248:SF30">
    <property type="entry name" value="AB HYDROLASE-1 DOMAIN-CONTAINING PROTEIN"/>
    <property type="match status" value="1"/>
</dbReference>
<dbReference type="RefSeq" id="XP_009226803.1">
    <property type="nucleotide sequence ID" value="XM_009228539.1"/>
</dbReference>
<protein>
    <submittedName>
        <fullName evidence="7 8">Uncharacterized protein</fullName>
    </submittedName>
</protein>
<dbReference type="InterPro" id="IPR051601">
    <property type="entry name" value="Serine_prot/Carboxylest_S33"/>
</dbReference>
<evidence type="ECO:0000259" key="6">
    <source>
        <dbReference type="Pfam" id="PF08386"/>
    </source>
</evidence>
<keyword evidence="4" id="KW-0732">Signal</keyword>
<dbReference type="GO" id="GO:0016787">
    <property type="term" value="F:hydrolase activity"/>
    <property type="evidence" value="ECO:0007669"/>
    <property type="project" value="UniProtKB-KW"/>
</dbReference>
<evidence type="ECO:0000259" key="5">
    <source>
        <dbReference type="Pfam" id="PF00561"/>
    </source>
</evidence>
<dbReference type="AlphaFoldDB" id="J3PAZ0"/>
<dbReference type="VEuPathDB" id="FungiDB:GGTG_10664"/>
<feature type="domain" description="Peptidase S33 tripeptidyl aminopeptidase-like C-terminal" evidence="6">
    <location>
        <begin position="404"/>
        <end position="502"/>
    </location>
</feature>